<sequence>MRCAGCLHAHTSSAVTHSGPKRHGSSGLLVYQLCDSRLNVCSCNLPLFSDFACLVMTHCILFSAVTSRLSSIKATVIRNTLLSLPFLSSLAGRKLPLTRSKEG</sequence>
<name>A0A5B7E4K3_PORTR</name>
<dbReference type="EMBL" id="VSRR010001884">
    <property type="protein sequence ID" value="MPC28277.1"/>
    <property type="molecule type" value="Genomic_DNA"/>
</dbReference>
<gene>
    <name evidence="1" type="ORF">E2C01_021477</name>
</gene>
<reference evidence="1 2" key="1">
    <citation type="submission" date="2019-05" db="EMBL/GenBank/DDBJ databases">
        <title>Another draft genome of Portunus trituberculatus and its Hox gene families provides insights of decapod evolution.</title>
        <authorList>
            <person name="Jeong J.-H."/>
            <person name="Song I."/>
            <person name="Kim S."/>
            <person name="Choi T."/>
            <person name="Kim D."/>
            <person name="Ryu S."/>
            <person name="Kim W."/>
        </authorList>
    </citation>
    <scope>NUCLEOTIDE SEQUENCE [LARGE SCALE GENOMIC DNA]</scope>
    <source>
        <tissue evidence="1">Muscle</tissue>
    </source>
</reference>
<comment type="caution">
    <text evidence="1">The sequence shown here is derived from an EMBL/GenBank/DDBJ whole genome shotgun (WGS) entry which is preliminary data.</text>
</comment>
<proteinExistence type="predicted"/>
<dbReference type="AlphaFoldDB" id="A0A5B7E4K3"/>
<keyword evidence="2" id="KW-1185">Reference proteome</keyword>
<protein>
    <submittedName>
        <fullName evidence="1">Uncharacterized protein</fullName>
    </submittedName>
</protein>
<evidence type="ECO:0000313" key="1">
    <source>
        <dbReference type="EMBL" id="MPC28277.1"/>
    </source>
</evidence>
<evidence type="ECO:0000313" key="2">
    <source>
        <dbReference type="Proteomes" id="UP000324222"/>
    </source>
</evidence>
<organism evidence="1 2">
    <name type="scientific">Portunus trituberculatus</name>
    <name type="common">Swimming crab</name>
    <name type="synonym">Neptunus trituberculatus</name>
    <dbReference type="NCBI Taxonomy" id="210409"/>
    <lineage>
        <taxon>Eukaryota</taxon>
        <taxon>Metazoa</taxon>
        <taxon>Ecdysozoa</taxon>
        <taxon>Arthropoda</taxon>
        <taxon>Crustacea</taxon>
        <taxon>Multicrustacea</taxon>
        <taxon>Malacostraca</taxon>
        <taxon>Eumalacostraca</taxon>
        <taxon>Eucarida</taxon>
        <taxon>Decapoda</taxon>
        <taxon>Pleocyemata</taxon>
        <taxon>Brachyura</taxon>
        <taxon>Eubrachyura</taxon>
        <taxon>Portunoidea</taxon>
        <taxon>Portunidae</taxon>
        <taxon>Portuninae</taxon>
        <taxon>Portunus</taxon>
    </lineage>
</organism>
<dbReference type="Proteomes" id="UP000324222">
    <property type="component" value="Unassembled WGS sequence"/>
</dbReference>
<accession>A0A5B7E4K3</accession>